<accession>A0A1F5G9C5</accession>
<keyword evidence="1 9" id="KW-0479">Metal-binding</keyword>
<dbReference type="GO" id="GO:0046872">
    <property type="term" value="F:metal ion binding"/>
    <property type="evidence" value="ECO:0007669"/>
    <property type="project" value="UniProtKB-KW"/>
</dbReference>
<dbReference type="GO" id="GO:0000725">
    <property type="term" value="P:recombinational repair"/>
    <property type="evidence" value="ECO:0007669"/>
    <property type="project" value="UniProtKB-UniRule"/>
</dbReference>
<comment type="similarity">
    <text evidence="9">Belongs to the RecA family. RadA subfamily.</text>
</comment>
<dbReference type="GO" id="GO:0016787">
    <property type="term" value="F:hydrolase activity"/>
    <property type="evidence" value="ECO:0007669"/>
    <property type="project" value="UniProtKB-KW"/>
</dbReference>
<evidence type="ECO:0000256" key="7">
    <source>
        <dbReference type="ARBA" id="ARBA00023125"/>
    </source>
</evidence>
<evidence type="ECO:0000256" key="9">
    <source>
        <dbReference type="HAMAP-Rule" id="MF_01498"/>
    </source>
</evidence>
<keyword evidence="3 9" id="KW-0227">DNA damage</keyword>
<dbReference type="GO" id="GO:0005524">
    <property type="term" value="F:ATP binding"/>
    <property type="evidence" value="ECO:0007669"/>
    <property type="project" value="UniProtKB-UniRule"/>
</dbReference>
<dbReference type="PRINTS" id="PR01874">
    <property type="entry name" value="DNAREPAIRADA"/>
</dbReference>
<evidence type="ECO:0000256" key="6">
    <source>
        <dbReference type="ARBA" id="ARBA00023016"/>
    </source>
</evidence>
<dbReference type="GO" id="GO:0005829">
    <property type="term" value="C:cytosol"/>
    <property type="evidence" value="ECO:0007669"/>
    <property type="project" value="TreeGrafter"/>
</dbReference>
<dbReference type="InterPro" id="IPR027417">
    <property type="entry name" value="P-loop_NTPase"/>
</dbReference>
<name>A0A1F5G9C5_9BACT</name>
<dbReference type="SUPFAM" id="SSF54211">
    <property type="entry name" value="Ribosomal protein S5 domain 2-like"/>
    <property type="match status" value="1"/>
</dbReference>
<evidence type="ECO:0000256" key="4">
    <source>
        <dbReference type="ARBA" id="ARBA00022801"/>
    </source>
</evidence>
<dbReference type="SMART" id="SM00382">
    <property type="entry name" value="AAA"/>
    <property type="match status" value="1"/>
</dbReference>
<dbReference type="Gene3D" id="3.40.50.300">
    <property type="entry name" value="P-loop containing nucleotide triphosphate hydrolases"/>
    <property type="match status" value="1"/>
</dbReference>
<organism evidence="11 12">
    <name type="scientific">Candidatus Curtissbacteria bacterium RIFCSPHIGHO2_01_FULL_40_12</name>
    <dbReference type="NCBI Taxonomy" id="1797710"/>
    <lineage>
        <taxon>Bacteria</taxon>
        <taxon>Candidatus Curtissiibacteriota</taxon>
    </lineage>
</organism>
<dbReference type="InterPro" id="IPR004504">
    <property type="entry name" value="DNA_repair_RadA"/>
</dbReference>
<dbReference type="EMBL" id="MFAY01000037">
    <property type="protein sequence ID" value="OGD88493.1"/>
    <property type="molecule type" value="Genomic_DNA"/>
</dbReference>
<dbReference type="SUPFAM" id="SSF52540">
    <property type="entry name" value="P-loop containing nucleoside triphosphate hydrolases"/>
    <property type="match status" value="1"/>
</dbReference>
<keyword evidence="5 9" id="KW-0067">ATP-binding</keyword>
<keyword evidence="4" id="KW-0378">Hydrolase</keyword>
<dbReference type="PROSITE" id="PS50162">
    <property type="entry name" value="RECA_2"/>
    <property type="match status" value="1"/>
</dbReference>
<feature type="short sequence motif" description="RadA KNRFG motif" evidence="9">
    <location>
        <begin position="259"/>
        <end position="263"/>
    </location>
</feature>
<evidence type="ECO:0000256" key="1">
    <source>
        <dbReference type="ARBA" id="ARBA00022723"/>
    </source>
</evidence>
<dbReference type="InterPro" id="IPR020568">
    <property type="entry name" value="Ribosomal_Su5_D2-typ_SF"/>
</dbReference>
<evidence type="ECO:0000256" key="3">
    <source>
        <dbReference type="ARBA" id="ARBA00022763"/>
    </source>
</evidence>
<dbReference type="PANTHER" id="PTHR32472">
    <property type="entry name" value="DNA REPAIR PROTEIN RADA"/>
    <property type="match status" value="1"/>
</dbReference>
<evidence type="ECO:0000256" key="5">
    <source>
        <dbReference type="ARBA" id="ARBA00022840"/>
    </source>
</evidence>
<dbReference type="HAMAP" id="MF_01498">
    <property type="entry name" value="RadA_bact"/>
    <property type="match status" value="1"/>
</dbReference>
<reference evidence="11 12" key="1">
    <citation type="journal article" date="2016" name="Nat. Commun.">
        <title>Thousands of microbial genomes shed light on interconnected biogeochemical processes in an aquifer system.</title>
        <authorList>
            <person name="Anantharaman K."/>
            <person name="Brown C.T."/>
            <person name="Hug L.A."/>
            <person name="Sharon I."/>
            <person name="Castelle C.J."/>
            <person name="Probst A.J."/>
            <person name="Thomas B.C."/>
            <person name="Singh A."/>
            <person name="Wilkins M.J."/>
            <person name="Karaoz U."/>
            <person name="Brodie E.L."/>
            <person name="Williams K.H."/>
            <person name="Hubbard S.S."/>
            <person name="Banfield J.F."/>
        </authorList>
    </citation>
    <scope>NUCLEOTIDE SEQUENCE [LARGE SCALE GENOMIC DNA]</scope>
</reference>
<keyword evidence="8 9" id="KW-0234">DNA repair</keyword>
<evidence type="ECO:0000256" key="2">
    <source>
        <dbReference type="ARBA" id="ARBA00022741"/>
    </source>
</evidence>
<dbReference type="InterPro" id="IPR020588">
    <property type="entry name" value="RecA_ATP-bd"/>
</dbReference>
<dbReference type="InterPro" id="IPR014721">
    <property type="entry name" value="Ribsml_uS5_D2-typ_fold_subgr"/>
</dbReference>
<keyword evidence="7 9" id="KW-0238">DNA-binding</keyword>
<keyword evidence="6 9" id="KW-0346">Stress response</keyword>
<keyword evidence="2 9" id="KW-0547">Nucleotide-binding</keyword>
<dbReference type="Proteomes" id="UP000178577">
    <property type="component" value="Unassembled WGS sequence"/>
</dbReference>
<proteinExistence type="inferred from homology"/>
<dbReference type="GO" id="GO:0003684">
    <property type="term" value="F:damaged DNA binding"/>
    <property type="evidence" value="ECO:0007669"/>
    <property type="project" value="InterPro"/>
</dbReference>
<evidence type="ECO:0000259" key="10">
    <source>
        <dbReference type="PROSITE" id="PS50162"/>
    </source>
</evidence>
<evidence type="ECO:0000313" key="11">
    <source>
        <dbReference type="EMBL" id="OGD88493.1"/>
    </source>
</evidence>
<comment type="function">
    <text evidence="9">Plays a role in repairing double-strand DNA breaks, probably involving stabilizing or processing branched DNA or blocked replication forks.</text>
</comment>
<feature type="binding site" evidence="9">
    <location>
        <begin position="63"/>
        <end position="70"/>
    </location>
    <ligand>
        <name>ATP</name>
        <dbReference type="ChEBI" id="CHEBI:30616"/>
    </ligand>
</feature>
<feature type="region of interest" description="Lon-protease-like" evidence="9">
    <location>
        <begin position="358"/>
        <end position="448"/>
    </location>
</feature>
<dbReference type="Pfam" id="PF13481">
    <property type="entry name" value="AAA_25"/>
    <property type="match status" value="1"/>
</dbReference>
<feature type="domain" description="RecA family profile 1" evidence="10">
    <location>
        <begin position="34"/>
        <end position="222"/>
    </location>
</feature>
<comment type="caution">
    <text evidence="11">The sequence shown here is derived from an EMBL/GenBank/DDBJ whole genome shotgun (WGS) entry which is preliminary data.</text>
</comment>
<dbReference type="InterPro" id="IPR003593">
    <property type="entry name" value="AAA+_ATPase"/>
</dbReference>
<gene>
    <name evidence="9" type="primary">radA</name>
    <name evidence="11" type="ORF">A2693_03795</name>
</gene>
<dbReference type="Pfam" id="PF13541">
    <property type="entry name" value="ChlI"/>
    <property type="match status" value="1"/>
</dbReference>
<dbReference type="GO" id="GO:0140664">
    <property type="term" value="F:ATP-dependent DNA damage sensor activity"/>
    <property type="evidence" value="ECO:0007669"/>
    <property type="project" value="InterPro"/>
</dbReference>
<dbReference type="PANTHER" id="PTHR32472:SF10">
    <property type="entry name" value="DNA REPAIR PROTEIN RADA-LIKE PROTEIN"/>
    <property type="match status" value="1"/>
</dbReference>
<protein>
    <recommendedName>
        <fullName evidence="9">DNA repair protein RadA</fullName>
    </recommendedName>
</protein>
<evidence type="ECO:0000256" key="8">
    <source>
        <dbReference type="ARBA" id="ARBA00023204"/>
    </source>
</evidence>
<evidence type="ECO:0000313" key="12">
    <source>
        <dbReference type="Proteomes" id="UP000178577"/>
    </source>
</evidence>
<dbReference type="FunFam" id="3.40.50.300:FF:000050">
    <property type="entry name" value="DNA repair protein RadA"/>
    <property type="match status" value="1"/>
</dbReference>
<dbReference type="AlphaFoldDB" id="A0A1F5G9C5"/>
<dbReference type="Gene3D" id="3.30.230.10">
    <property type="match status" value="1"/>
</dbReference>
<sequence>MVETSVSVKSSQSIVHSSQFEQVLIKLSDVKKEHLKRTSTGFGEFDRVLGGGIVPGSIVLIAGDPGIGKSTLLLQVAMQLAGSQSTVHSSQKDKKKKSVNHEPITDNQHAVLYVTGEESPQQVKIRADRIETSSAAKASKDKQNSELKTQNLFILPQTDVEAIVAASEKIQPVLLIVDSIQTITTEALSGSAGSVGQVRECAQILQRYAKSSGVPIFVVGHVTKEGNIAGPKVLEHLVDAVLNLEGDGTHAFRILRSTKNRFGSTFEVGVFEMQDAGLIEVANPSSIFLSQRLEMRPGSVVCASIAGVRPVLCEIQALTTSTIFGIPTRRVTGLDFARVQIVLAALVKAANLPLGSLDVYVNVAGGLKINEPAADLPAALAVVSAAVGKPTRSGLCAFGEVGLLGELRPVSNFKSRVNEAKRLGFSDFVTADRFKTLEEAIGYAIHGE</sequence>
<comment type="domain">
    <text evidence="9">The middle region has homology to RecA with ATPase motifs including the RadA KNRFG motif, while the C-terminus is homologous to Lon protease.</text>
</comment>